<gene>
    <name evidence="3" type="ORF">C486_07983</name>
</gene>
<keyword evidence="4" id="KW-1185">Reference proteome</keyword>
<dbReference type="Proteomes" id="UP000011592">
    <property type="component" value="Unassembled WGS sequence"/>
</dbReference>
<dbReference type="SUPFAM" id="SSF48403">
    <property type="entry name" value="Ankyrin repeat"/>
    <property type="match status" value="1"/>
</dbReference>
<dbReference type="AlphaFoldDB" id="L9Z553"/>
<sequence>MSKKAMYTAVSDGDLDRVREVLGSDPDLLEEEVYLGKTWLHFAASNDHIELMEYFVDEGLPVDGLVDDSDPPINKAAMDGSVETLQWFLDHGAAVNGNSDCVPPLVDAIHSGSVEKVRLLLEAGSRTDFTWGELGYSPIPFAKSFGESHEEIVELLRDASGPDADSLPTHRANLERYLETVYGEPEKLSLEGGDEGIDVCVIRQQGDDPRTILATVGMSTAPLVLPDDAPPGAEEYRYAELTMQLPPDWPLDDQALTQDEYRWPVEWLQRLAHYPHDTRTWLGKSRTYSNEDPPEPLADNTDMSCFLTVVNQEREERVTKPDSSPVQFYSVYPIYEEEWQYVEEHDPAALLELFQEFDIPRVVDVDRPNVTTLV</sequence>
<evidence type="ECO:0000313" key="4">
    <source>
        <dbReference type="Proteomes" id="UP000011592"/>
    </source>
</evidence>
<dbReference type="PROSITE" id="PS50088">
    <property type="entry name" value="ANK_REPEAT"/>
    <property type="match status" value="2"/>
</dbReference>
<dbReference type="Gene3D" id="1.25.40.20">
    <property type="entry name" value="Ankyrin repeat-containing domain"/>
    <property type="match status" value="1"/>
</dbReference>
<dbReference type="PATRIC" id="fig|1230459.4.peg.1597"/>
<dbReference type="InterPro" id="IPR020941">
    <property type="entry name" value="SUFU-like_domain"/>
</dbReference>
<dbReference type="InterPro" id="IPR002110">
    <property type="entry name" value="Ankyrin_rpt"/>
</dbReference>
<feature type="repeat" description="ANK" evidence="1">
    <location>
        <begin position="35"/>
        <end position="63"/>
    </location>
</feature>
<reference evidence="3 4" key="1">
    <citation type="journal article" date="2014" name="PLoS Genet.">
        <title>Phylogenetically driven sequencing of extremely halophilic archaea reveals strategies for static and dynamic osmo-response.</title>
        <authorList>
            <person name="Becker E.A."/>
            <person name="Seitzer P.M."/>
            <person name="Tritt A."/>
            <person name="Larsen D."/>
            <person name="Krusor M."/>
            <person name="Yao A.I."/>
            <person name="Wu D."/>
            <person name="Madern D."/>
            <person name="Eisen J.A."/>
            <person name="Darling A.E."/>
            <person name="Facciotti M.T."/>
        </authorList>
    </citation>
    <scope>NUCLEOTIDE SEQUENCE [LARGE SCALE GENOMIC DNA]</scope>
    <source>
        <strain evidence="3 4">JCM 14663</strain>
    </source>
</reference>
<protein>
    <recommendedName>
        <fullName evidence="2">Suppressor of fused-like domain-containing protein</fullName>
    </recommendedName>
</protein>
<comment type="caution">
    <text evidence="3">The sequence shown here is derived from an EMBL/GenBank/DDBJ whole genome shotgun (WGS) entry which is preliminary data.</text>
</comment>
<dbReference type="InterPro" id="IPR036770">
    <property type="entry name" value="Ankyrin_rpt-contain_sf"/>
</dbReference>
<proteinExistence type="predicted"/>
<name>L9Z553_9EURY</name>
<evidence type="ECO:0000256" key="1">
    <source>
        <dbReference type="PROSITE-ProRule" id="PRU00023"/>
    </source>
</evidence>
<organism evidence="3 4">
    <name type="scientific">Natrinema gari JCM 14663</name>
    <dbReference type="NCBI Taxonomy" id="1230459"/>
    <lineage>
        <taxon>Archaea</taxon>
        <taxon>Methanobacteriati</taxon>
        <taxon>Methanobacteriota</taxon>
        <taxon>Stenosarchaea group</taxon>
        <taxon>Halobacteria</taxon>
        <taxon>Halobacteriales</taxon>
        <taxon>Natrialbaceae</taxon>
        <taxon>Natrinema</taxon>
    </lineage>
</organism>
<evidence type="ECO:0000259" key="2">
    <source>
        <dbReference type="Pfam" id="PF05076"/>
    </source>
</evidence>
<feature type="domain" description="Suppressor of fused-like" evidence="2">
    <location>
        <begin position="193"/>
        <end position="368"/>
    </location>
</feature>
<evidence type="ECO:0000313" key="3">
    <source>
        <dbReference type="EMBL" id="ELY81021.1"/>
    </source>
</evidence>
<dbReference type="PANTHER" id="PTHR46224">
    <property type="entry name" value="ANKYRIN REPEAT FAMILY PROTEIN"/>
    <property type="match status" value="1"/>
</dbReference>
<dbReference type="EMBL" id="AOIJ01000044">
    <property type="protein sequence ID" value="ELY81021.1"/>
    <property type="molecule type" value="Genomic_DNA"/>
</dbReference>
<dbReference type="InterPro" id="IPR051616">
    <property type="entry name" value="Cul2-RING_E3_ligase_SR"/>
</dbReference>
<keyword evidence="1" id="KW-0040">ANK repeat</keyword>
<accession>L9Z553</accession>
<feature type="repeat" description="ANK" evidence="1">
    <location>
        <begin position="68"/>
        <end position="100"/>
    </location>
</feature>
<dbReference type="SMART" id="SM00248">
    <property type="entry name" value="ANK"/>
    <property type="match status" value="4"/>
</dbReference>
<dbReference type="PANTHER" id="PTHR46224:SF64">
    <property type="entry name" value="IQ MOTIF AND ANKYRIN REPEAT DOMAIN-CONTAINING PROTEIN 1"/>
    <property type="match status" value="1"/>
</dbReference>
<dbReference type="Pfam" id="PF05076">
    <property type="entry name" value="SUFU"/>
    <property type="match status" value="1"/>
</dbReference>
<dbReference type="RefSeq" id="WP_008454743.1">
    <property type="nucleotide sequence ID" value="NZ_AOIJ01000044.1"/>
</dbReference>
<dbReference type="Pfam" id="PF12796">
    <property type="entry name" value="Ank_2"/>
    <property type="match status" value="1"/>
</dbReference>
<dbReference type="PROSITE" id="PS50297">
    <property type="entry name" value="ANK_REP_REGION"/>
    <property type="match status" value="1"/>
</dbReference>